<protein>
    <submittedName>
        <fullName evidence="2">Uncharacterized protein</fullName>
    </submittedName>
</protein>
<keyword evidence="1" id="KW-0812">Transmembrane</keyword>
<reference evidence="2 3" key="1">
    <citation type="journal article" date="2020" name="Nature">
        <title>Six reference-quality genomes reveal evolution of bat adaptations.</title>
        <authorList>
            <person name="Jebb D."/>
            <person name="Huang Z."/>
            <person name="Pippel M."/>
            <person name="Hughes G.M."/>
            <person name="Lavrichenko K."/>
            <person name="Devanna P."/>
            <person name="Winkler S."/>
            <person name="Jermiin L.S."/>
            <person name="Skirmuntt E.C."/>
            <person name="Katzourakis A."/>
            <person name="Burkitt-Gray L."/>
            <person name="Ray D.A."/>
            <person name="Sullivan K.A.M."/>
            <person name="Roscito J.G."/>
            <person name="Kirilenko B.M."/>
            <person name="Davalos L.M."/>
            <person name="Corthals A.P."/>
            <person name="Power M.L."/>
            <person name="Jones G."/>
            <person name="Ransome R.D."/>
            <person name="Dechmann D.K.N."/>
            <person name="Locatelli A.G."/>
            <person name="Puechmaille S.J."/>
            <person name="Fedrigo O."/>
            <person name="Jarvis E.D."/>
            <person name="Hiller M."/>
            <person name="Vernes S.C."/>
            <person name="Myers E.W."/>
            <person name="Teeling E.C."/>
        </authorList>
    </citation>
    <scope>NUCLEOTIDE SEQUENCE [LARGE SCALE GENOMIC DNA]</scope>
    <source>
        <strain evidence="2">MPipKuh1</strain>
        <tissue evidence="2">Flight muscle</tissue>
    </source>
</reference>
<keyword evidence="3" id="KW-1185">Reference proteome</keyword>
<organism evidence="2 3">
    <name type="scientific">Pipistrellus kuhlii</name>
    <name type="common">Kuhl's pipistrelle</name>
    <dbReference type="NCBI Taxonomy" id="59472"/>
    <lineage>
        <taxon>Eukaryota</taxon>
        <taxon>Metazoa</taxon>
        <taxon>Chordata</taxon>
        <taxon>Craniata</taxon>
        <taxon>Vertebrata</taxon>
        <taxon>Euteleostomi</taxon>
        <taxon>Mammalia</taxon>
        <taxon>Eutheria</taxon>
        <taxon>Laurasiatheria</taxon>
        <taxon>Chiroptera</taxon>
        <taxon>Yangochiroptera</taxon>
        <taxon>Vespertilionidae</taxon>
        <taxon>Pipistrellus</taxon>
    </lineage>
</organism>
<accession>A0A7J7WD68</accession>
<dbReference type="EMBL" id="JACAGB010000011">
    <property type="protein sequence ID" value="KAF6335377.1"/>
    <property type="molecule type" value="Genomic_DNA"/>
</dbReference>
<feature type="transmembrane region" description="Helical" evidence="1">
    <location>
        <begin position="90"/>
        <end position="108"/>
    </location>
</feature>
<dbReference type="AlphaFoldDB" id="A0A7J7WD68"/>
<gene>
    <name evidence="2" type="ORF">mPipKuh1_008060</name>
</gene>
<keyword evidence="1" id="KW-1133">Transmembrane helix</keyword>
<dbReference type="Proteomes" id="UP000558488">
    <property type="component" value="Unassembled WGS sequence"/>
</dbReference>
<proteinExistence type="predicted"/>
<evidence type="ECO:0000313" key="2">
    <source>
        <dbReference type="EMBL" id="KAF6335377.1"/>
    </source>
</evidence>
<name>A0A7J7WD68_PIPKU</name>
<sequence>MREKHRSAAFCTSPTGDVPTAKVHALDRNRTYDPLVCRPMSYPLSQTGFSLKSFFMQYKPTRHERKRDRLVGKTISHCSSGLSAHPHPHFLTHFLFYFPAFFLVTGIIKPDCKFRFMLLYKANFI</sequence>
<evidence type="ECO:0000256" key="1">
    <source>
        <dbReference type="SAM" id="Phobius"/>
    </source>
</evidence>
<keyword evidence="1" id="KW-0472">Membrane</keyword>
<evidence type="ECO:0000313" key="3">
    <source>
        <dbReference type="Proteomes" id="UP000558488"/>
    </source>
</evidence>
<comment type="caution">
    <text evidence="2">The sequence shown here is derived from an EMBL/GenBank/DDBJ whole genome shotgun (WGS) entry which is preliminary data.</text>
</comment>